<comment type="caution">
    <text evidence="1">The sequence shown here is derived from an EMBL/GenBank/DDBJ whole genome shotgun (WGS) entry which is preliminary data.</text>
</comment>
<evidence type="ECO:0000313" key="1">
    <source>
        <dbReference type="EMBL" id="MEP0948507.1"/>
    </source>
</evidence>
<dbReference type="RefSeq" id="WP_348251317.1">
    <property type="nucleotide sequence ID" value="NZ_JAMPKX010000007.1"/>
</dbReference>
<sequence>MDKFLRVAKSMKRRGIVNSLFLAIAVTVMLVWPLGLRAPAQQSAGSPPPLGSVVRQYEMLSMPTATAYSVYTNNLTTPHQVWYRIHGGNALFRQRLRVYQENAGPRPINQLPPESQLKAEITDNDPTRWYRFAPEADVFTYYFDGDNRLTARSPWRDGFGVKVKRTRYTNGNRYEVDFEDQDSLDDFNDLRIEVVILQPA</sequence>
<dbReference type="EMBL" id="JAMPKX010000007">
    <property type="protein sequence ID" value="MEP0948507.1"/>
    <property type="molecule type" value="Genomic_DNA"/>
</dbReference>
<organism evidence="1 2">
    <name type="scientific">Leptolyngbya subtilissima DQ-A4</name>
    <dbReference type="NCBI Taxonomy" id="2933933"/>
    <lineage>
        <taxon>Bacteria</taxon>
        <taxon>Bacillati</taxon>
        <taxon>Cyanobacteriota</taxon>
        <taxon>Cyanophyceae</taxon>
        <taxon>Leptolyngbyales</taxon>
        <taxon>Leptolyngbyaceae</taxon>
        <taxon>Leptolyngbya group</taxon>
        <taxon>Leptolyngbya</taxon>
    </lineage>
</organism>
<dbReference type="Proteomes" id="UP001482513">
    <property type="component" value="Unassembled WGS sequence"/>
</dbReference>
<protein>
    <submittedName>
        <fullName evidence="1">Uncharacterized protein</fullName>
    </submittedName>
</protein>
<keyword evidence="2" id="KW-1185">Reference proteome</keyword>
<evidence type="ECO:0000313" key="2">
    <source>
        <dbReference type="Proteomes" id="UP001482513"/>
    </source>
</evidence>
<gene>
    <name evidence="1" type="ORF">NC992_16600</name>
</gene>
<name>A0ABV0K713_9CYAN</name>
<reference evidence="1 2" key="1">
    <citation type="submission" date="2022-04" db="EMBL/GenBank/DDBJ databases">
        <title>Positive selection, recombination, and allopatry shape intraspecific diversity of widespread and dominant cyanobacteria.</title>
        <authorList>
            <person name="Wei J."/>
            <person name="Shu W."/>
            <person name="Hu C."/>
        </authorList>
    </citation>
    <scope>NUCLEOTIDE SEQUENCE [LARGE SCALE GENOMIC DNA]</scope>
    <source>
        <strain evidence="1 2">DQ-A4</strain>
    </source>
</reference>
<proteinExistence type="predicted"/>
<accession>A0ABV0K713</accession>